<dbReference type="SUPFAM" id="SSF52540">
    <property type="entry name" value="P-loop containing nucleoside triphosphate hydrolases"/>
    <property type="match status" value="1"/>
</dbReference>
<accession>A0A9W6QGF1</accession>
<organism evidence="2 3">
    <name type="scientific">Actinokineospora globicatena</name>
    <dbReference type="NCBI Taxonomy" id="103729"/>
    <lineage>
        <taxon>Bacteria</taxon>
        <taxon>Bacillati</taxon>
        <taxon>Actinomycetota</taxon>
        <taxon>Actinomycetes</taxon>
        <taxon>Pseudonocardiales</taxon>
        <taxon>Pseudonocardiaceae</taxon>
        <taxon>Actinokineospora</taxon>
    </lineage>
</organism>
<gene>
    <name evidence="2" type="ORF">Aglo03_13420</name>
</gene>
<dbReference type="InterPro" id="IPR027417">
    <property type="entry name" value="P-loop_NTPase"/>
</dbReference>
<dbReference type="Gene3D" id="1.25.40.10">
    <property type="entry name" value="Tetratricopeptide repeat domain"/>
    <property type="match status" value="1"/>
</dbReference>
<dbReference type="SUPFAM" id="SSF48452">
    <property type="entry name" value="TPR-like"/>
    <property type="match status" value="2"/>
</dbReference>
<dbReference type="GO" id="GO:0043531">
    <property type="term" value="F:ADP binding"/>
    <property type="evidence" value="ECO:0007669"/>
    <property type="project" value="InterPro"/>
</dbReference>
<dbReference type="SMART" id="SM00028">
    <property type="entry name" value="TPR"/>
    <property type="match status" value="4"/>
</dbReference>
<dbReference type="PRINTS" id="PR00364">
    <property type="entry name" value="DISEASERSIST"/>
</dbReference>
<evidence type="ECO:0000313" key="3">
    <source>
        <dbReference type="Proteomes" id="UP001165042"/>
    </source>
</evidence>
<dbReference type="PANTHER" id="PTHR47691:SF3">
    <property type="entry name" value="HTH-TYPE TRANSCRIPTIONAL REGULATOR RV0890C-RELATED"/>
    <property type="match status" value="1"/>
</dbReference>
<comment type="caution">
    <text evidence="2">The sequence shown here is derived from an EMBL/GenBank/DDBJ whole genome shotgun (WGS) entry which is preliminary data.</text>
</comment>
<dbReference type="Gene3D" id="3.40.50.300">
    <property type="entry name" value="P-loop containing nucleotide triphosphate hydrolases"/>
    <property type="match status" value="1"/>
</dbReference>
<evidence type="ECO:0000259" key="1">
    <source>
        <dbReference type="Pfam" id="PF00931"/>
    </source>
</evidence>
<dbReference type="Pfam" id="PF00931">
    <property type="entry name" value="NB-ARC"/>
    <property type="match status" value="1"/>
</dbReference>
<dbReference type="PANTHER" id="PTHR47691">
    <property type="entry name" value="REGULATOR-RELATED"/>
    <property type="match status" value="1"/>
</dbReference>
<evidence type="ECO:0000313" key="2">
    <source>
        <dbReference type="EMBL" id="GLW90526.1"/>
    </source>
</evidence>
<keyword evidence="3" id="KW-1185">Reference proteome</keyword>
<feature type="domain" description="NB-ARC" evidence="1">
    <location>
        <begin position="47"/>
        <end position="213"/>
    </location>
</feature>
<sequence>MRNDFSGQADVVVQAGVLHVHAAGYRHPVPRQLPPDVPHFTDRAECLERLTTWLDLPDTEAAPVEVIAGPGGVGKTSLATYWAHRVRDRFPDGDLYLDLRGHHHRDRPMTAEEALDRFLAALDVPGDRVPTGVDAKTALYRSLVGNRRILVVLDNAGSVAQVRPLLPGTSTCRAVVTSRNTLASLGVREGARRMSVDVLSPSHAVELLERVAGECVGADPEGALVLARHCGYLPLALRIVAERLTAGTSVAELVDELAAARERLDVLAIDDDETTAVRAVFSWSYQSLSPAAARLYRLLGLITGPDIGVRAVAALAGPGEVAKALTELVSAHLVQSKPGRRYQQHDLIRLHAFECAEADESDVDRRAALRRLLSWYANTAVAANRVALPDSSSIELRLDENPVPPLEFADSQAVSRWWDAERANFDAIVRQAADLGEDELAWQLPVALFGFFLIRGGLTSWIPTHEIGLAAARRRGVVPATAWLLTALAVGRRGVRDHVRALEELDEALVLWRRAGVRWGEAWVLRDIGTAHYELGQDREAVAALEGALAMHVADADTWGEATALKYLGKASVRLGAHDLAMTHLRRALAIRTSHGDRRTIASALNDLGSASLAAGAPTAATDFATQALHLNTEIDYPHGRATTHELLGDIHATAGDRAQAQTHWHQAADLFASLNHPRATDLRARA</sequence>
<protein>
    <recommendedName>
        <fullName evidence="1">NB-ARC domain-containing protein</fullName>
    </recommendedName>
</protein>
<dbReference type="AlphaFoldDB" id="A0A9W6QGF1"/>
<dbReference type="EMBL" id="BSSD01000001">
    <property type="protein sequence ID" value="GLW90526.1"/>
    <property type="molecule type" value="Genomic_DNA"/>
</dbReference>
<name>A0A9W6QGF1_9PSEU</name>
<dbReference type="InterPro" id="IPR011990">
    <property type="entry name" value="TPR-like_helical_dom_sf"/>
</dbReference>
<dbReference type="RefSeq" id="WP_285608585.1">
    <property type="nucleotide sequence ID" value="NZ_BSSD01000001.1"/>
</dbReference>
<dbReference type="Proteomes" id="UP001165042">
    <property type="component" value="Unassembled WGS sequence"/>
</dbReference>
<dbReference type="InterPro" id="IPR019734">
    <property type="entry name" value="TPR_rpt"/>
</dbReference>
<proteinExistence type="predicted"/>
<reference evidence="2" key="1">
    <citation type="submission" date="2023-02" db="EMBL/GenBank/DDBJ databases">
        <title>Actinokineospora globicatena NBRC 15670.</title>
        <authorList>
            <person name="Ichikawa N."/>
            <person name="Sato H."/>
            <person name="Tonouchi N."/>
        </authorList>
    </citation>
    <scope>NUCLEOTIDE SEQUENCE</scope>
    <source>
        <strain evidence="2">NBRC 15670</strain>
    </source>
</reference>
<dbReference type="InterPro" id="IPR002182">
    <property type="entry name" value="NB-ARC"/>
</dbReference>